<dbReference type="PROSITE" id="PS00595">
    <property type="entry name" value="AA_TRANSFER_CLASS_5"/>
    <property type="match status" value="1"/>
</dbReference>
<keyword evidence="4" id="KW-0663">Pyridoxal phosphate</keyword>
<evidence type="ECO:0000256" key="2">
    <source>
        <dbReference type="ARBA" id="ARBA00010447"/>
    </source>
</evidence>
<dbReference type="SUPFAM" id="SSF53383">
    <property type="entry name" value="PLP-dependent transferases"/>
    <property type="match status" value="1"/>
</dbReference>
<comment type="cofactor">
    <cofactor evidence="1 6">
        <name>pyridoxal 5'-phosphate</name>
        <dbReference type="ChEBI" id="CHEBI:597326"/>
    </cofactor>
</comment>
<dbReference type="Pfam" id="PF00266">
    <property type="entry name" value="Aminotran_5"/>
    <property type="match status" value="1"/>
</dbReference>
<dbReference type="InterPro" id="IPR000192">
    <property type="entry name" value="Aminotrans_V_dom"/>
</dbReference>
<organism evidence="8 9">
    <name type="scientific">Blastopirellula marina</name>
    <dbReference type="NCBI Taxonomy" id="124"/>
    <lineage>
        <taxon>Bacteria</taxon>
        <taxon>Pseudomonadati</taxon>
        <taxon>Planctomycetota</taxon>
        <taxon>Planctomycetia</taxon>
        <taxon>Pirellulales</taxon>
        <taxon>Pirellulaceae</taxon>
        <taxon>Blastopirellula</taxon>
    </lineage>
</organism>
<dbReference type="Gene3D" id="3.40.640.10">
    <property type="entry name" value="Type I PLP-dependent aspartate aminotransferase-like (Major domain)"/>
    <property type="match status" value="1"/>
</dbReference>
<keyword evidence="8" id="KW-0808">Transferase</keyword>
<comment type="similarity">
    <text evidence="2">Belongs to the class-V pyridoxal-phosphate-dependent aminotransferase family. Csd subfamily.</text>
</comment>
<dbReference type="EC" id="2.8.1.7" evidence="3"/>
<evidence type="ECO:0000256" key="4">
    <source>
        <dbReference type="ARBA" id="ARBA00022898"/>
    </source>
</evidence>
<dbReference type="InterPro" id="IPR015421">
    <property type="entry name" value="PyrdxlP-dep_Trfase_major"/>
</dbReference>
<feature type="domain" description="Aminotransferase class V" evidence="7">
    <location>
        <begin position="6"/>
        <end position="376"/>
    </location>
</feature>
<gene>
    <name evidence="8" type="ORF">C5Y83_27150</name>
</gene>
<evidence type="ECO:0000259" key="7">
    <source>
        <dbReference type="Pfam" id="PF00266"/>
    </source>
</evidence>
<proteinExistence type="inferred from homology"/>
<dbReference type="NCBIfam" id="TIGR01977">
    <property type="entry name" value="am_tr_V_EF2568"/>
    <property type="match status" value="1"/>
</dbReference>
<evidence type="ECO:0000256" key="6">
    <source>
        <dbReference type="RuleBase" id="RU004504"/>
    </source>
</evidence>
<comment type="caution">
    <text evidence="8">The sequence shown here is derived from an EMBL/GenBank/DDBJ whole genome shotgun (WGS) entry which is preliminary data.</text>
</comment>
<dbReference type="RefSeq" id="WP_105332918.1">
    <property type="nucleotide sequence ID" value="NZ_PUHY01000015.1"/>
</dbReference>
<evidence type="ECO:0000256" key="5">
    <source>
        <dbReference type="ARBA" id="ARBA00050776"/>
    </source>
</evidence>
<dbReference type="Gene3D" id="3.90.1150.10">
    <property type="entry name" value="Aspartate Aminotransferase, domain 1"/>
    <property type="match status" value="1"/>
</dbReference>
<accession>A0A2S8FCP9</accession>
<name>A0A2S8FCP9_9BACT</name>
<protein>
    <recommendedName>
        <fullName evidence="3">cysteine desulfurase</fullName>
        <ecNumber evidence="3">2.8.1.7</ecNumber>
    </recommendedName>
</protein>
<comment type="catalytic activity">
    <reaction evidence="5">
        <text>(sulfur carrier)-H + L-cysteine = (sulfur carrier)-SH + L-alanine</text>
        <dbReference type="Rhea" id="RHEA:43892"/>
        <dbReference type="Rhea" id="RHEA-COMP:14737"/>
        <dbReference type="Rhea" id="RHEA-COMP:14739"/>
        <dbReference type="ChEBI" id="CHEBI:29917"/>
        <dbReference type="ChEBI" id="CHEBI:35235"/>
        <dbReference type="ChEBI" id="CHEBI:57972"/>
        <dbReference type="ChEBI" id="CHEBI:64428"/>
        <dbReference type="EC" id="2.8.1.7"/>
    </reaction>
</comment>
<evidence type="ECO:0000256" key="3">
    <source>
        <dbReference type="ARBA" id="ARBA00012239"/>
    </source>
</evidence>
<evidence type="ECO:0000313" key="8">
    <source>
        <dbReference type="EMBL" id="PQO29724.1"/>
    </source>
</evidence>
<dbReference type="EMBL" id="PUHY01000015">
    <property type="protein sequence ID" value="PQO29724.1"/>
    <property type="molecule type" value="Genomic_DNA"/>
</dbReference>
<dbReference type="InterPro" id="IPR016454">
    <property type="entry name" value="Cysteine_dSase"/>
</dbReference>
<dbReference type="PANTHER" id="PTHR43586:SF4">
    <property type="entry name" value="ISOPENICILLIN N EPIMERASE"/>
    <property type="match status" value="1"/>
</dbReference>
<dbReference type="Proteomes" id="UP000238322">
    <property type="component" value="Unassembled WGS sequence"/>
</dbReference>
<sequence>MARERIYFDNAATSWPKPPCVVEAVQHHMTQLGACAGRSGYREANEVERLIGDTRKQVAYLFGTHSLEHVIFGLNGTDMLNLALHGFLTRGDHVVTTTIEHNSILRPLSYLKNTLEIDVTYVEPEEDGRVDPAKIGEAIRPDTRLVAITHVSNVTGAIQPIEEIYAIAKDRGVRMLVDAAQSAGHLDLNLSVTPIDMVAFSGHKGLLGPLGTGGMILQPEIVPELQSRRQGGTGTKSEFDEQPDELPVKFESGNANVTGLLGLRAGVEYIREQTVTALHRQTMQCTAQLLEGMQQLPKVRIFGPDNLEHRVGVVSIQVEAFDPHELATAMDSAFGVQCRAGLHCAPMMHQHLGTIGSGGTLRFSLGIFNTPPQVERTLEALRTILK</sequence>
<dbReference type="InterPro" id="IPR020578">
    <property type="entry name" value="Aminotrans_V_PyrdxlP_BS"/>
</dbReference>
<dbReference type="PIRSF" id="PIRSF005572">
    <property type="entry name" value="NifS"/>
    <property type="match status" value="1"/>
</dbReference>
<dbReference type="OrthoDB" id="9804366at2"/>
<dbReference type="InterPro" id="IPR015424">
    <property type="entry name" value="PyrdxlP-dep_Trfase"/>
</dbReference>
<dbReference type="InterPro" id="IPR010969">
    <property type="entry name" value="Cys_dSase-rel_unknwn_funct"/>
</dbReference>
<dbReference type="InterPro" id="IPR015422">
    <property type="entry name" value="PyrdxlP-dep_Trfase_small"/>
</dbReference>
<keyword evidence="8" id="KW-0032">Aminotransferase</keyword>
<reference evidence="8 9" key="1">
    <citation type="submission" date="2018-02" db="EMBL/GenBank/DDBJ databases">
        <title>Comparative genomes isolates from brazilian mangrove.</title>
        <authorList>
            <person name="Araujo J.E."/>
            <person name="Taketani R.G."/>
            <person name="Silva M.C.P."/>
            <person name="Loureco M.V."/>
            <person name="Andreote F.D."/>
        </authorList>
    </citation>
    <scope>NUCLEOTIDE SEQUENCE [LARGE SCALE GENOMIC DNA]</scope>
    <source>
        <strain evidence="8 9">Hex-1 MGV</strain>
    </source>
</reference>
<dbReference type="AlphaFoldDB" id="A0A2S8FCP9"/>
<dbReference type="GO" id="GO:0031071">
    <property type="term" value="F:cysteine desulfurase activity"/>
    <property type="evidence" value="ECO:0007669"/>
    <property type="project" value="UniProtKB-EC"/>
</dbReference>
<evidence type="ECO:0000256" key="1">
    <source>
        <dbReference type="ARBA" id="ARBA00001933"/>
    </source>
</evidence>
<evidence type="ECO:0000313" key="9">
    <source>
        <dbReference type="Proteomes" id="UP000238322"/>
    </source>
</evidence>
<dbReference type="GO" id="GO:0008483">
    <property type="term" value="F:transaminase activity"/>
    <property type="evidence" value="ECO:0007669"/>
    <property type="project" value="UniProtKB-KW"/>
</dbReference>
<dbReference type="PANTHER" id="PTHR43586">
    <property type="entry name" value="CYSTEINE DESULFURASE"/>
    <property type="match status" value="1"/>
</dbReference>